<evidence type="ECO:0000313" key="3">
    <source>
        <dbReference type="Proteomes" id="UP000184040"/>
    </source>
</evidence>
<dbReference type="GO" id="GO:0015074">
    <property type="term" value="P:DNA integration"/>
    <property type="evidence" value="ECO:0007669"/>
    <property type="project" value="InterPro"/>
</dbReference>
<accession>A0A1M6MFX2</accession>
<sequence length="39" mass="4589">MNNEEITRITEWKIDYNEERPHSALGNYAAQLQRAQKVA</sequence>
<dbReference type="AlphaFoldDB" id="A0A1M6MFX2"/>
<organism evidence="2 3">
    <name type="scientific">Palleronia salina</name>
    <dbReference type="NCBI Taxonomy" id="313368"/>
    <lineage>
        <taxon>Bacteria</taxon>
        <taxon>Pseudomonadati</taxon>
        <taxon>Pseudomonadota</taxon>
        <taxon>Alphaproteobacteria</taxon>
        <taxon>Rhodobacterales</taxon>
        <taxon>Roseobacteraceae</taxon>
        <taxon>Palleronia</taxon>
    </lineage>
</organism>
<reference evidence="2 3" key="1">
    <citation type="submission" date="2016-11" db="EMBL/GenBank/DDBJ databases">
        <authorList>
            <person name="Jaros S."/>
            <person name="Januszkiewicz K."/>
            <person name="Wedrychowicz H."/>
        </authorList>
    </citation>
    <scope>NUCLEOTIDE SEQUENCE [LARGE SCALE GENOMIC DNA]</scope>
    <source>
        <strain evidence="2 3">DSM 26892</strain>
    </source>
</reference>
<proteinExistence type="predicted"/>
<dbReference type="STRING" id="313368.SAMN04488012_1302"/>
<dbReference type="Proteomes" id="UP000184040">
    <property type="component" value="Unassembled WGS sequence"/>
</dbReference>
<evidence type="ECO:0000313" key="2">
    <source>
        <dbReference type="EMBL" id="SHJ82364.1"/>
    </source>
</evidence>
<name>A0A1M6MFX2_9RHOB</name>
<dbReference type="EMBL" id="FQZA01000030">
    <property type="protein sequence ID" value="SHJ82364.1"/>
    <property type="molecule type" value="Genomic_DNA"/>
</dbReference>
<evidence type="ECO:0000259" key="1">
    <source>
        <dbReference type="Pfam" id="PF13683"/>
    </source>
</evidence>
<keyword evidence="3" id="KW-1185">Reference proteome</keyword>
<dbReference type="RefSeq" id="WP_139250926.1">
    <property type="nucleotide sequence ID" value="NZ_FQZA01000030.1"/>
</dbReference>
<protein>
    <submittedName>
        <fullName evidence="2">Integrase core domain-containing protein</fullName>
    </submittedName>
</protein>
<feature type="domain" description="Integrase catalytic" evidence="1">
    <location>
        <begin position="8"/>
        <end position="27"/>
    </location>
</feature>
<dbReference type="Pfam" id="PF13683">
    <property type="entry name" value="rve_3"/>
    <property type="match status" value="1"/>
</dbReference>
<gene>
    <name evidence="2" type="ORF">SAMN04488012_1302</name>
</gene>
<dbReference type="InterPro" id="IPR001584">
    <property type="entry name" value="Integrase_cat-core"/>
</dbReference>